<evidence type="ECO:0000256" key="1">
    <source>
        <dbReference type="ARBA" id="ARBA00004123"/>
    </source>
</evidence>
<reference evidence="10 11" key="1">
    <citation type="journal article" date="2024" name="Plant Biotechnol. J.">
        <title>Dendrobium thyrsiflorum genome and its molecular insights into genes involved in important horticultural traits.</title>
        <authorList>
            <person name="Chen B."/>
            <person name="Wang J.Y."/>
            <person name="Zheng P.J."/>
            <person name="Li K.L."/>
            <person name="Liang Y.M."/>
            <person name="Chen X.F."/>
            <person name="Zhang C."/>
            <person name="Zhao X."/>
            <person name="He X."/>
            <person name="Zhang G.Q."/>
            <person name="Liu Z.J."/>
            <person name="Xu Q."/>
        </authorList>
    </citation>
    <scope>NUCLEOTIDE SEQUENCE [LARGE SCALE GENOMIC DNA]</scope>
    <source>
        <strain evidence="10">GZMU011</strain>
    </source>
</reference>
<dbReference type="SUPFAM" id="SSF57667">
    <property type="entry name" value="beta-beta-alpha zinc fingers"/>
    <property type="match status" value="1"/>
</dbReference>
<evidence type="ECO:0000256" key="7">
    <source>
        <dbReference type="ARBA" id="ARBA00023242"/>
    </source>
</evidence>
<dbReference type="EMBL" id="JANQDX010000003">
    <property type="protein sequence ID" value="KAL0926995.1"/>
    <property type="molecule type" value="Genomic_DNA"/>
</dbReference>
<evidence type="ECO:0000313" key="11">
    <source>
        <dbReference type="Proteomes" id="UP001552299"/>
    </source>
</evidence>
<gene>
    <name evidence="10" type="ORF">M5K25_003255</name>
</gene>
<keyword evidence="3 8" id="KW-0863">Zinc-finger</keyword>
<keyword evidence="7" id="KW-0539">Nucleus</keyword>
<dbReference type="PANTHER" id="PTHR45801">
    <property type="entry name" value="OS07G0101800 PROTEIN"/>
    <property type="match status" value="1"/>
</dbReference>
<dbReference type="GO" id="GO:0005634">
    <property type="term" value="C:nucleus"/>
    <property type="evidence" value="ECO:0007669"/>
    <property type="project" value="UniProtKB-SubCell"/>
</dbReference>
<keyword evidence="4" id="KW-0862">Zinc</keyword>
<dbReference type="PROSITE" id="PS50157">
    <property type="entry name" value="ZINC_FINGER_C2H2_2"/>
    <property type="match status" value="1"/>
</dbReference>
<organism evidence="10 11">
    <name type="scientific">Dendrobium thyrsiflorum</name>
    <name type="common">Pinecone-like raceme dendrobium</name>
    <name type="synonym">Orchid</name>
    <dbReference type="NCBI Taxonomy" id="117978"/>
    <lineage>
        <taxon>Eukaryota</taxon>
        <taxon>Viridiplantae</taxon>
        <taxon>Streptophyta</taxon>
        <taxon>Embryophyta</taxon>
        <taxon>Tracheophyta</taxon>
        <taxon>Spermatophyta</taxon>
        <taxon>Magnoliopsida</taxon>
        <taxon>Liliopsida</taxon>
        <taxon>Asparagales</taxon>
        <taxon>Orchidaceae</taxon>
        <taxon>Epidendroideae</taxon>
        <taxon>Malaxideae</taxon>
        <taxon>Dendrobiinae</taxon>
        <taxon>Dendrobium</taxon>
    </lineage>
</organism>
<dbReference type="Pfam" id="PF13912">
    <property type="entry name" value="zf-C2H2_6"/>
    <property type="match status" value="1"/>
</dbReference>
<evidence type="ECO:0000256" key="5">
    <source>
        <dbReference type="ARBA" id="ARBA00023015"/>
    </source>
</evidence>
<comment type="caution">
    <text evidence="10">The sequence shown here is derived from an EMBL/GenBank/DDBJ whole genome shotgun (WGS) entry which is preliminary data.</text>
</comment>
<dbReference type="PROSITE" id="PS00028">
    <property type="entry name" value="ZINC_FINGER_C2H2_1"/>
    <property type="match status" value="1"/>
</dbReference>
<comment type="subcellular location">
    <subcellularLocation>
        <location evidence="1">Nucleus</location>
    </subcellularLocation>
</comment>
<keyword evidence="6" id="KW-0804">Transcription</keyword>
<dbReference type="Proteomes" id="UP001552299">
    <property type="component" value="Unassembled WGS sequence"/>
</dbReference>
<dbReference type="InterPro" id="IPR013087">
    <property type="entry name" value="Znf_C2H2_type"/>
</dbReference>
<proteinExistence type="predicted"/>
<evidence type="ECO:0000256" key="4">
    <source>
        <dbReference type="ARBA" id="ARBA00022833"/>
    </source>
</evidence>
<feature type="domain" description="C2H2-type" evidence="9">
    <location>
        <begin position="140"/>
        <end position="167"/>
    </location>
</feature>
<dbReference type="InterPro" id="IPR036236">
    <property type="entry name" value="Znf_C2H2_sf"/>
</dbReference>
<evidence type="ECO:0000256" key="3">
    <source>
        <dbReference type="ARBA" id="ARBA00022771"/>
    </source>
</evidence>
<dbReference type="SMART" id="SM00355">
    <property type="entry name" value="ZnF_C2H2"/>
    <property type="match status" value="1"/>
</dbReference>
<dbReference type="AlphaFoldDB" id="A0ABD0VPM8"/>
<keyword evidence="11" id="KW-1185">Reference proteome</keyword>
<evidence type="ECO:0000256" key="8">
    <source>
        <dbReference type="PROSITE-ProRule" id="PRU00042"/>
    </source>
</evidence>
<dbReference type="InterPro" id="IPR052426">
    <property type="entry name" value="Plant_dev_regulator"/>
</dbReference>
<dbReference type="Gene3D" id="3.30.160.60">
    <property type="entry name" value="Classic Zinc Finger"/>
    <property type="match status" value="1"/>
</dbReference>
<accession>A0ABD0VPM8</accession>
<evidence type="ECO:0000313" key="10">
    <source>
        <dbReference type="EMBL" id="KAL0926995.1"/>
    </source>
</evidence>
<name>A0ABD0VPM8_DENTH</name>
<keyword evidence="5" id="KW-0805">Transcription regulation</keyword>
<keyword evidence="2" id="KW-0479">Metal-binding</keyword>
<protein>
    <recommendedName>
        <fullName evidence="9">C2H2-type domain-containing protein</fullName>
    </recommendedName>
</protein>
<sequence length="223" mass="25329">MEIDMLINQLQQGTIHNENRIITVALNINIKMPALTRNMQLYITSNALFLLTTYISTSTSMYSTSTNNTNMEEAQYYWMWARKKQPIDHQLDLFNSTPIALRLTPMSSAMIDSRSWEEKAFAEDSAGILGGGCIWPPRSYPCSFCGRDFRSAQALGGHMNVHRRDRARLKQSSIVEEEDEAEDPVNPSLIPNFGNFEAAPKFGEEMRLGEMDFISICCNDIKI</sequence>
<dbReference type="PANTHER" id="PTHR45801:SF107">
    <property type="entry name" value="TRANSCRIPTIONAL REGULATOR SUPERMAN-LIKE"/>
    <property type="match status" value="1"/>
</dbReference>
<dbReference type="GO" id="GO:0008270">
    <property type="term" value="F:zinc ion binding"/>
    <property type="evidence" value="ECO:0007669"/>
    <property type="project" value="UniProtKB-KW"/>
</dbReference>
<evidence type="ECO:0000259" key="9">
    <source>
        <dbReference type="PROSITE" id="PS50157"/>
    </source>
</evidence>
<evidence type="ECO:0000256" key="2">
    <source>
        <dbReference type="ARBA" id="ARBA00022723"/>
    </source>
</evidence>
<evidence type="ECO:0000256" key="6">
    <source>
        <dbReference type="ARBA" id="ARBA00023163"/>
    </source>
</evidence>